<feature type="domain" description="AP complex mu/sigma subunit" evidence="17">
    <location>
        <begin position="533"/>
        <end position="657"/>
    </location>
</feature>
<dbReference type="InterPro" id="IPR018712">
    <property type="entry name" value="Tle1-like_cat"/>
</dbReference>
<name>A0A420HAL6_9PEZI</name>
<reference evidence="19 20" key="1">
    <citation type="journal article" date="2018" name="BMC Genomics">
        <title>Comparative genome analyses reveal sequence features reflecting distinct modes of host-adaptation between dicot and monocot powdery mildew.</title>
        <authorList>
            <person name="Wu Y."/>
            <person name="Ma X."/>
            <person name="Pan Z."/>
            <person name="Kale S.D."/>
            <person name="Song Y."/>
            <person name="King H."/>
            <person name="Zhang Q."/>
            <person name="Presley C."/>
            <person name="Deng X."/>
            <person name="Wei C.I."/>
            <person name="Xiao S."/>
        </authorList>
    </citation>
    <scope>NUCLEOTIDE SEQUENCE [LARGE SCALE GENOMIC DNA]</scope>
    <source>
        <strain evidence="19">UMSG3</strain>
    </source>
</reference>
<dbReference type="Pfam" id="PF09994">
    <property type="entry name" value="T6SS_Tle1-like_cat"/>
    <property type="match status" value="1"/>
</dbReference>
<evidence type="ECO:0000256" key="10">
    <source>
        <dbReference type="ARBA" id="ARBA00023176"/>
    </source>
</evidence>
<dbReference type="InterPro" id="IPR027156">
    <property type="entry name" value="APS2"/>
</dbReference>
<dbReference type="GO" id="GO:0030122">
    <property type="term" value="C:AP-2 adaptor complex"/>
    <property type="evidence" value="ECO:0007669"/>
    <property type="project" value="InterPro"/>
</dbReference>
<evidence type="ECO:0000256" key="11">
    <source>
        <dbReference type="ARBA" id="ARBA00025487"/>
    </source>
</evidence>
<keyword evidence="5" id="KW-0813">Transport</keyword>
<keyword evidence="6" id="KW-1003">Cell membrane</keyword>
<dbReference type="Pfam" id="PF01217">
    <property type="entry name" value="Clat_adaptor_s"/>
    <property type="match status" value="1"/>
</dbReference>
<feature type="region of interest" description="Disordered" evidence="16">
    <location>
        <begin position="232"/>
        <end position="268"/>
    </location>
</feature>
<keyword evidence="7" id="KW-0254">Endocytosis</keyword>
<evidence type="ECO:0000256" key="14">
    <source>
        <dbReference type="ARBA" id="ARBA00032648"/>
    </source>
</evidence>
<comment type="caution">
    <text evidence="19">The sequence shown here is derived from an EMBL/GenBank/DDBJ whole genome shotgun (WGS) entry which is preliminary data.</text>
</comment>
<keyword evidence="9" id="KW-0472">Membrane</keyword>
<dbReference type="GO" id="GO:0072583">
    <property type="term" value="P:clathrin-dependent endocytosis"/>
    <property type="evidence" value="ECO:0007669"/>
    <property type="project" value="InterPro"/>
</dbReference>
<organism evidence="19 20">
    <name type="scientific">Golovinomyces cichoracearum</name>
    <dbReference type="NCBI Taxonomy" id="62708"/>
    <lineage>
        <taxon>Eukaryota</taxon>
        <taxon>Fungi</taxon>
        <taxon>Dikarya</taxon>
        <taxon>Ascomycota</taxon>
        <taxon>Pezizomycotina</taxon>
        <taxon>Leotiomycetes</taxon>
        <taxon>Erysiphales</taxon>
        <taxon>Erysiphaceae</taxon>
        <taxon>Golovinomyces</taxon>
    </lineage>
</organism>
<dbReference type="EMBL" id="MCBQ01020899">
    <property type="protein sequence ID" value="RKF54479.1"/>
    <property type="molecule type" value="Genomic_DNA"/>
</dbReference>
<evidence type="ECO:0000256" key="7">
    <source>
        <dbReference type="ARBA" id="ARBA00022583"/>
    </source>
</evidence>
<dbReference type="FunFam" id="3.30.450.60:FF:000011">
    <property type="entry name" value="AP complex subunit sigma"/>
    <property type="match status" value="1"/>
</dbReference>
<comment type="similarity">
    <text evidence="3">Belongs to the adaptor complexes small subunit family.</text>
</comment>
<gene>
    <name evidence="19" type="ORF">GcM3_208017</name>
</gene>
<dbReference type="AlphaFoldDB" id="A0A420HAL6"/>
<evidence type="ECO:0000256" key="3">
    <source>
        <dbReference type="ARBA" id="ARBA00006972"/>
    </source>
</evidence>
<evidence type="ECO:0000256" key="15">
    <source>
        <dbReference type="ARBA" id="ARBA00062168"/>
    </source>
</evidence>
<dbReference type="Gene3D" id="3.30.450.60">
    <property type="match status" value="1"/>
</dbReference>
<evidence type="ECO:0000256" key="9">
    <source>
        <dbReference type="ARBA" id="ARBA00023136"/>
    </source>
</evidence>
<evidence type="ECO:0000256" key="13">
    <source>
        <dbReference type="ARBA" id="ARBA00031686"/>
    </source>
</evidence>
<evidence type="ECO:0000256" key="2">
    <source>
        <dbReference type="ARBA" id="ARBA00004277"/>
    </source>
</evidence>
<evidence type="ECO:0000256" key="1">
    <source>
        <dbReference type="ARBA" id="ARBA00004236"/>
    </source>
</evidence>
<keyword evidence="10" id="KW-0168">Coated pit</keyword>
<evidence type="ECO:0000259" key="18">
    <source>
        <dbReference type="Pfam" id="PF09994"/>
    </source>
</evidence>
<dbReference type="InterPro" id="IPR022775">
    <property type="entry name" value="AP_mu_sigma_su"/>
</dbReference>
<evidence type="ECO:0000256" key="16">
    <source>
        <dbReference type="SAM" id="MobiDB-lite"/>
    </source>
</evidence>
<evidence type="ECO:0000313" key="19">
    <source>
        <dbReference type="EMBL" id="RKF54479.1"/>
    </source>
</evidence>
<evidence type="ECO:0000313" key="20">
    <source>
        <dbReference type="Proteomes" id="UP000283383"/>
    </source>
</evidence>
<dbReference type="CDD" id="cd14833">
    <property type="entry name" value="AP2_sigma"/>
    <property type="match status" value="1"/>
</dbReference>
<dbReference type="Proteomes" id="UP000283383">
    <property type="component" value="Unassembled WGS sequence"/>
</dbReference>
<comment type="subcellular location">
    <subcellularLocation>
        <location evidence="1">Cell membrane</location>
    </subcellularLocation>
    <subcellularLocation>
        <location evidence="2">Membrane</location>
        <location evidence="2">Coated pit</location>
        <topology evidence="2">Peripheral membrane protein</topology>
        <orientation evidence="2">Cytoplasmic side</orientation>
    </subcellularLocation>
</comment>
<comment type="function">
    <text evidence="11">Component of the adaptor complexes which link clathrin to receptors in coated vesicles. Clathrin-associated protein complexes are believed to interact with the cytoplasmic tails of membrane proteins, leading to their selection and concentration.</text>
</comment>
<evidence type="ECO:0000256" key="6">
    <source>
        <dbReference type="ARBA" id="ARBA00022475"/>
    </source>
</evidence>
<dbReference type="SUPFAM" id="SSF64356">
    <property type="entry name" value="SNARE-like"/>
    <property type="match status" value="1"/>
</dbReference>
<feature type="compositionally biased region" description="Basic and acidic residues" evidence="16">
    <location>
        <begin position="255"/>
        <end position="267"/>
    </location>
</feature>
<dbReference type="PANTHER" id="PTHR33840:SF1">
    <property type="entry name" value="TLE1 PHOSPHOLIPASE DOMAIN-CONTAINING PROTEIN"/>
    <property type="match status" value="1"/>
</dbReference>
<comment type="subunit">
    <text evidence="15">Adaptor protein complex 2 (AP-2) is a heterotetramer composed of two large adaptins (alpha-type subunit APL3 and beta-type subunit APL1), a medium chain (mu-type subunit APM4) and a small adaptin (sigma-type subunit APS2).</text>
</comment>
<dbReference type="PANTHER" id="PTHR33840">
    <property type="match status" value="1"/>
</dbReference>
<sequence length="658" mass="75011">MEYPAAIHALQDSRATKAGRNLIICLDGTGDQFDDDNSNVVNFVACLKKDDPHQVTYYQSGIGTYNERGLGGGISAIIDMSIGSGLGIHIKDAYRFLMQNYREGDRICLFGFSRGSYTVRCLAGMLHKVGLLPAHNSTQINFAYNFYKDDSLEGWRMSGDFKKTFCADVNVYFVGIWDCVASVGFIPRKLPFSKSPTNNIGYFRHAMALDEHRSKFKICHYANNDPAAFVRSNDSSSRKKDFHHSNSKGLFASRPRAENSESNEKNKTATTSLLERVLTLSQLGRPNSKNLPGNDKIKIQGKRARLPTDVLEVWFCGGHADVGGGAVKNSERHVLARIPLRWIIRQCFECNTGILFNTAALAETGIDVQNVWPVYKTPTRPVVGPSPDHLNKYLTGVIPPLHRRSTALGLESTKGDPPAHVYPNNEESKAIKMDEIDNLLPEQSEDYFDAMAPINDQLKLAKGWWMLELWPVKIRRQKKDSDEWEKVVRFNLGSYRAIRETEPKMHWTVEQRMLDKGYKIEARVHRQAHWKVVWYAPYNDEEKIKLKGEVHRLVAPRDQKYQSNFVEFRTSKIIYRRYAGLFFCACVDANDNELAYLEALHFFVEVLDSFFGNVCELDLVFNFYKVYAILDEVFLAGEIEETSKQVVLTRLEHLDKLE</sequence>
<evidence type="ECO:0000259" key="17">
    <source>
        <dbReference type="Pfam" id="PF01217"/>
    </source>
</evidence>
<proteinExistence type="inferred from homology"/>
<dbReference type="InterPro" id="IPR011012">
    <property type="entry name" value="Longin-like_dom_sf"/>
</dbReference>
<evidence type="ECO:0000256" key="5">
    <source>
        <dbReference type="ARBA" id="ARBA00022448"/>
    </source>
</evidence>
<dbReference type="GO" id="GO:0015031">
    <property type="term" value="P:protein transport"/>
    <property type="evidence" value="ECO:0007669"/>
    <property type="project" value="UniProtKB-KW"/>
</dbReference>
<evidence type="ECO:0000256" key="8">
    <source>
        <dbReference type="ARBA" id="ARBA00022927"/>
    </source>
</evidence>
<keyword evidence="8" id="KW-0653">Protein transport</keyword>
<keyword evidence="20" id="KW-1185">Reference proteome</keyword>
<evidence type="ECO:0000256" key="4">
    <source>
        <dbReference type="ARBA" id="ARBA00013914"/>
    </source>
</evidence>
<accession>A0A420HAL6</accession>
<feature type="domain" description="T6SS Phospholipase effector Tle1-like catalytic" evidence="18">
    <location>
        <begin position="20"/>
        <end position="346"/>
    </location>
</feature>
<evidence type="ECO:0000256" key="12">
    <source>
        <dbReference type="ARBA" id="ARBA00030104"/>
    </source>
</evidence>
<protein>
    <recommendedName>
        <fullName evidence="4">AP-2 complex subunit sigma</fullName>
    </recommendedName>
    <alternativeName>
        <fullName evidence="12">Adaptin small chain</fullName>
    </alternativeName>
    <alternativeName>
        <fullName evidence="13">Clathrin assembly protein 2 sigma small chain</fullName>
    </alternativeName>
    <alternativeName>
        <fullName evidence="14">Sigma2-adaptin</fullName>
    </alternativeName>
</protein>
<dbReference type="STRING" id="62708.A0A420HAL6"/>
<dbReference type="GO" id="GO:0035615">
    <property type="term" value="F:clathrin adaptor activity"/>
    <property type="evidence" value="ECO:0007669"/>
    <property type="project" value="InterPro"/>
</dbReference>